<accession>A0A194QEG1</accession>
<proteinExistence type="predicted"/>
<sequence>MQDPGRDNSKLYDTRGTSDPFLRLASVARVFDPVRPGASCGATHSLVADKLIRDKPKKGRRGDSWSTRPLKRTRTSTTFSNEEYEEEEEVNQNTTSSWAFRESSAIIVHQCYLWASLAKAGTATITSALSVTEVTESRRLLRQGALSLHSIRSRDAPPNPYCQQSAPPRDQWTIGGDLLRDLRLIG</sequence>
<reference evidence="2 3" key="1">
    <citation type="journal article" date="2015" name="Nat. Commun.">
        <title>Outbred genome sequencing and CRISPR/Cas9 gene editing in butterflies.</title>
        <authorList>
            <person name="Li X."/>
            <person name="Fan D."/>
            <person name="Zhang W."/>
            <person name="Liu G."/>
            <person name="Zhang L."/>
            <person name="Zhao L."/>
            <person name="Fang X."/>
            <person name="Chen L."/>
            <person name="Dong Y."/>
            <person name="Chen Y."/>
            <person name="Ding Y."/>
            <person name="Zhao R."/>
            <person name="Feng M."/>
            <person name="Zhu Y."/>
            <person name="Feng Y."/>
            <person name="Jiang X."/>
            <person name="Zhu D."/>
            <person name="Xiang H."/>
            <person name="Feng X."/>
            <person name="Li S."/>
            <person name="Wang J."/>
            <person name="Zhang G."/>
            <person name="Kronforst M.R."/>
            <person name="Wang W."/>
        </authorList>
    </citation>
    <scope>NUCLEOTIDE SEQUENCE [LARGE SCALE GENOMIC DNA]</scope>
    <source>
        <strain evidence="2">Ya'a_city_454_Px</strain>
        <tissue evidence="2">Whole body</tissue>
    </source>
</reference>
<dbReference type="AlphaFoldDB" id="A0A194QEG1"/>
<name>A0A194QEG1_PAPXU</name>
<dbReference type="EMBL" id="KQ459185">
    <property type="protein sequence ID" value="KPJ03335.1"/>
    <property type="molecule type" value="Genomic_DNA"/>
</dbReference>
<evidence type="ECO:0000313" key="2">
    <source>
        <dbReference type="EMBL" id="KPJ03335.1"/>
    </source>
</evidence>
<protein>
    <submittedName>
        <fullName evidence="2">Uncharacterized protein</fullName>
    </submittedName>
</protein>
<keyword evidence="3" id="KW-1185">Reference proteome</keyword>
<feature type="region of interest" description="Disordered" evidence="1">
    <location>
        <begin position="51"/>
        <end position="84"/>
    </location>
</feature>
<gene>
    <name evidence="2" type="ORF">RR46_06491</name>
</gene>
<evidence type="ECO:0000256" key="1">
    <source>
        <dbReference type="SAM" id="MobiDB-lite"/>
    </source>
</evidence>
<evidence type="ECO:0000313" key="3">
    <source>
        <dbReference type="Proteomes" id="UP000053268"/>
    </source>
</evidence>
<organism evidence="2 3">
    <name type="scientific">Papilio xuthus</name>
    <name type="common">Asian swallowtail butterfly</name>
    <dbReference type="NCBI Taxonomy" id="66420"/>
    <lineage>
        <taxon>Eukaryota</taxon>
        <taxon>Metazoa</taxon>
        <taxon>Ecdysozoa</taxon>
        <taxon>Arthropoda</taxon>
        <taxon>Hexapoda</taxon>
        <taxon>Insecta</taxon>
        <taxon>Pterygota</taxon>
        <taxon>Neoptera</taxon>
        <taxon>Endopterygota</taxon>
        <taxon>Lepidoptera</taxon>
        <taxon>Glossata</taxon>
        <taxon>Ditrysia</taxon>
        <taxon>Papilionoidea</taxon>
        <taxon>Papilionidae</taxon>
        <taxon>Papilioninae</taxon>
        <taxon>Papilio</taxon>
    </lineage>
</organism>
<dbReference type="Proteomes" id="UP000053268">
    <property type="component" value="Unassembled WGS sequence"/>
</dbReference>